<evidence type="ECO:0000256" key="11">
    <source>
        <dbReference type="ARBA" id="ARBA00023158"/>
    </source>
</evidence>
<dbReference type="PANTHER" id="PTHR23336">
    <property type="entry name" value="ZINC FINGER CW-TYPE COILED-COIL DOMAIN PROTEIN 3"/>
    <property type="match status" value="1"/>
</dbReference>
<dbReference type="InterPro" id="IPR036890">
    <property type="entry name" value="HATPase_C_sf"/>
</dbReference>
<keyword evidence="9" id="KW-0156">Chromatin regulator</keyword>
<keyword evidence="6" id="KW-0227">DNA damage</keyword>
<evidence type="ECO:0000256" key="9">
    <source>
        <dbReference type="ARBA" id="ARBA00022853"/>
    </source>
</evidence>
<comment type="subcellular location">
    <subcellularLocation>
        <location evidence="1">Nucleus</location>
    </subcellularLocation>
</comment>
<dbReference type="GO" id="GO:0031349">
    <property type="term" value="P:positive regulation of defense response"/>
    <property type="evidence" value="ECO:0007669"/>
    <property type="project" value="UniProtKB-ARBA"/>
</dbReference>
<evidence type="ECO:0000256" key="3">
    <source>
        <dbReference type="ARBA" id="ARBA00022722"/>
    </source>
</evidence>
<evidence type="ECO:0000259" key="16">
    <source>
        <dbReference type="Pfam" id="PF17942"/>
    </source>
</evidence>
<evidence type="ECO:0000313" key="17">
    <source>
        <dbReference type="EMBL" id="KAG8365840.1"/>
    </source>
</evidence>
<dbReference type="GO" id="GO:0005634">
    <property type="term" value="C:nucleus"/>
    <property type="evidence" value="ECO:0007669"/>
    <property type="project" value="UniProtKB-SubCell"/>
</dbReference>
<feature type="domain" description="Morc S5" evidence="16">
    <location>
        <begin position="407"/>
        <end position="550"/>
    </location>
</feature>
<keyword evidence="12" id="KW-0234">DNA repair</keyword>
<organism evidence="17 18">
    <name type="scientific">Buddleja alternifolia</name>
    <dbReference type="NCBI Taxonomy" id="168488"/>
    <lineage>
        <taxon>Eukaryota</taxon>
        <taxon>Viridiplantae</taxon>
        <taxon>Streptophyta</taxon>
        <taxon>Embryophyta</taxon>
        <taxon>Tracheophyta</taxon>
        <taxon>Spermatophyta</taxon>
        <taxon>Magnoliopsida</taxon>
        <taxon>eudicotyledons</taxon>
        <taxon>Gunneridae</taxon>
        <taxon>Pentapetalae</taxon>
        <taxon>asterids</taxon>
        <taxon>lamiids</taxon>
        <taxon>Lamiales</taxon>
        <taxon>Scrophulariaceae</taxon>
        <taxon>Buddlejeae</taxon>
        <taxon>Buddleja</taxon>
    </lineage>
</organism>
<dbReference type="GO" id="GO:0005524">
    <property type="term" value="F:ATP binding"/>
    <property type="evidence" value="ECO:0007669"/>
    <property type="project" value="UniProtKB-KW"/>
</dbReference>
<name>A0AAV6WAU8_9LAMI</name>
<dbReference type="SUPFAM" id="SSF55874">
    <property type="entry name" value="ATPase domain of HSP90 chaperone/DNA topoisomerase II/histidine kinase"/>
    <property type="match status" value="1"/>
</dbReference>
<reference evidence="17" key="1">
    <citation type="submission" date="2019-10" db="EMBL/GenBank/DDBJ databases">
        <authorList>
            <person name="Zhang R."/>
            <person name="Pan Y."/>
            <person name="Wang J."/>
            <person name="Ma R."/>
            <person name="Yu S."/>
        </authorList>
    </citation>
    <scope>NUCLEOTIDE SEQUENCE</scope>
    <source>
        <strain evidence="17">LA-IB0</strain>
        <tissue evidence="17">Leaf</tissue>
    </source>
</reference>
<accession>A0AAV6WAU8</accession>
<dbReference type="GO" id="GO:0006325">
    <property type="term" value="P:chromatin organization"/>
    <property type="evidence" value="ECO:0007669"/>
    <property type="project" value="UniProtKB-KW"/>
</dbReference>
<proteinExistence type="inferred from homology"/>
<evidence type="ECO:0000256" key="15">
    <source>
        <dbReference type="SAM" id="MobiDB-lite"/>
    </source>
</evidence>
<evidence type="ECO:0000256" key="7">
    <source>
        <dbReference type="ARBA" id="ARBA00022801"/>
    </source>
</evidence>
<evidence type="ECO:0000256" key="5">
    <source>
        <dbReference type="ARBA" id="ARBA00022759"/>
    </source>
</evidence>
<evidence type="ECO:0000313" key="18">
    <source>
        <dbReference type="Proteomes" id="UP000826271"/>
    </source>
</evidence>
<dbReference type="Proteomes" id="UP000826271">
    <property type="component" value="Unassembled WGS sequence"/>
</dbReference>
<feature type="coiled-coil region" evidence="14">
    <location>
        <begin position="670"/>
        <end position="729"/>
    </location>
</feature>
<gene>
    <name evidence="17" type="ORF">BUALT_Bualt17G0013700</name>
</gene>
<feature type="region of interest" description="Disordered" evidence="15">
    <location>
        <begin position="565"/>
        <end position="584"/>
    </location>
</feature>
<dbReference type="Pfam" id="PF13589">
    <property type="entry name" value="HATPase_c_3"/>
    <property type="match status" value="1"/>
</dbReference>
<feature type="compositionally biased region" description="Low complexity" evidence="15">
    <location>
        <begin position="29"/>
        <end position="41"/>
    </location>
</feature>
<keyword evidence="11" id="KW-0943">RNA-mediated gene silencing</keyword>
<evidence type="ECO:0000256" key="13">
    <source>
        <dbReference type="ARBA" id="ARBA00023242"/>
    </source>
</evidence>
<keyword evidence="18" id="KW-1185">Reference proteome</keyword>
<feature type="region of interest" description="Disordered" evidence="15">
    <location>
        <begin position="591"/>
        <end position="637"/>
    </location>
</feature>
<dbReference type="Gene3D" id="3.30.565.10">
    <property type="entry name" value="Histidine kinase-like ATPase, C-terminal domain"/>
    <property type="match status" value="1"/>
</dbReference>
<evidence type="ECO:0000256" key="10">
    <source>
        <dbReference type="ARBA" id="ARBA00023054"/>
    </source>
</evidence>
<keyword evidence="10 14" id="KW-0175">Coiled coil</keyword>
<feature type="region of interest" description="Disordered" evidence="15">
    <location>
        <begin position="1"/>
        <end position="55"/>
    </location>
</feature>
<keyword evidence="8" id="KW-0067">ATP-binding</keyword>
<evidence type="ECO:0000256" key="14">
    <source>
        <dbReference type="SAM" id="Coils"/>
    </source>
</evidence>
<keyword evidence="3" id="KW-0540">Nuclease</keyword>
<dbReference type="GO" id="GO:0006281">
    <property type="term" value="P:DNA repair"/>
    <property type="evidence" value="ECO:0007669"/>
    <property type="project" value="UniProtKB-KW"/>
</dbReference>
<dbReference type="GO" id="GO:0016887">
    <property type="term" value="F:ATP hydrolysis activity"/>
    <property type="evidence" value="ECO:0007669"/>
    <property type="project" value="InterPro"/>
</dbReference>
<keyword evidence="13" id="KW-0539">Nucleus</keyword>
<dbReference type="GO" id="GO:0004519">
    <property type="term" value="F:endonuclease activity"/>
    <property type="evidence" value="ECO:0007669"/>
    <property type="project" value="UniProtKB-KW"/>
</dbReference>
<dbReference type="Pfam" id="PF17942">
    <property type="entry name" value="Morc6_S5"/>
    <property type="match status" value="1"/>
</dbReference>
<evidence type="ECO:0000256" key="6">
    <source>
        <dbReference type="ARBA" id="ARBA00022763"/>
    </source>
</evidence>
<comment type="similarity">
    <text evidence="2">Belongs to the MORC ATPase protein family.</text>
</comment>
<keyword evidence="5" id="KW-0255">Endonuclease</keyword>
<evidence type="ECO:0000256" key="8">
    <source>
        <dbReference type="ARBA" id="ARBA00022840"/>
    </source>
</evidence>
<feature type="compositionally biased region" description="Basic and acidic residues" evidence="15">
    <location>
        <begin position="1"/>
        <end position="23"/>
    </location>
</feature>
<evidence type="ECO:0000256" key="12">
    <source>
        <dbReference type="ARBA" id="ARBA00023204"/>
    </source>
</evidence>
<keyword evidence="7" id="KW-0378">Hydrolase</keyword>
<feature type="compositionally biased region" description="Basic and acidic residues" evidence="15">
    <location>
        <begin position="570"/>
        <end position="584"/>
    </location>
</feature>
<dbReference type="GO" id="GO:0031047">
    <property type="term" value="P:regulatory ncRNA-mediated gene silencing"/>
    <property type="evidence" value="ECO:0007669"/>
    <property type="project" value="UniProtKB-KW"/>
</dbReference>
<dbReference type="InterPro" id="IPR041006">
    <property type="entry name" value="Morc_S5"/>
</dbReference>
<evidence type="ECO:0000256" key="4">
    <source>
        <dbReference type="ARBA" id="ARBA00022741"/>
    </source>
</evidence>
<protein>
    <recommendedName>
        <fullName evidence="16">Morc S5 domain-containing protein</fullName>
    </recommendedName>
</protein>
<evidence type="ECO:0000256" key="2">
    <source>
        <dbReference type="ARBA" id="ARBA00007845"/>
    </source>
</evidence>
<comment type="caution">
    <text evidence="17">The sequence shown here is derived from an EMBL/GenBank/DDBJ whole genome shotgun (WGS) entry which is preliminary data.</text>
</comment>
<keyword evidence="4" id="KW-0547">Nucleotide-binding</keyword>
<dbReference type="InterPro" id="IPR045261">
    <property type="entry name" value="MORC_ATPase"/>
</dbReference>
<evidence type="ECO:0000256" key="1">
    <source>
        <dbReference type="ARBA" id="ARBA00004123"/>
    </source>
</evidence>
<dbReference type="EMBL" id="WHWC01000017">
    <property type="protein sequence ID" value="KAG8365840.1"/>
    <property type="molecule type" value="Genomic_DNA"/>
</dbReference>
<sequence>MGDHNIKQENVDVSEKLAEENRGGRQIISLSSSSGERWSFSSDDDDESDVELNPKKKKPKIEAVLPVGFLDPIHKRTVAPITTSVSNDEVVNVVGVKEEEEIINDNNNDKHVSKALVAVEKEKEKVVTLMQSCKQFWKAGEYEGCCDNGVSVADMDHVRVHPKFLHSNATSHKWALGAFAELLDNALDEVCFGATYVHVDVLENMKDKTKMVLVEDNGGGMTPDKMRQCMSLGYSAKSKMANTIGQYGNGFKTSTMRLGADVIVFSRCQGKYGASTTQSIGMLSFTFLRNTGKEDIVVPMIDYEKKGAAWNKLVKSSSECWQRNLETIVEWSPYESEEHLLQQFDLVKDQGTRVVIYNLWEDDEGSLELDFDIDQHDIQIRGAIRDEKKIEMARSYPSSRHFLTYQHSLRSYASILYRRIPPGFRVILRGKDVDHHNIADDMIHSQNLVYKPVICGAKVAPKDMVAEVILGFIKDARHHIDVQGFNVYHKNRLIRPFWRVWNAAGSDGRGVIGVLEANFVEPAHDKQGFERTTALSRLENRLIHLQKIYWSSNCQLIGYAQRRNLKKKSTSPEKEPSSSWKDKFNAKCNTNVNIATGGAPTPTPTPKSNANNEYRSPQREAQTRNQNNPCPSGVSVKPLSECPLDQAAASNVQIKREENIVDGSVRFPSNTRMQEENDRLKAENFKLKDENFRLKNRLKNYQNELQYEKDRSNSQLEDMKQKMDKMDREQETFVTSFSEERRLLKLFKDC</sequence>
<dbReference type="FunFam" id="3.30.565.10:FF:000075">
    <property type="entry name" value="MORC family CW-type zinc finger protein 4"/>
    <property type="match status" value="1"/>
</dbReference>
<dbReference type="PANTHER" id="PTHR23336:SF58">
    <property type="entry name" value="PROTEIN MICRORCHIDIA 4"/>
    <property type="match status" value="1"/>
</dbReference>
<dbReference type="AlphaFoldDB" id="A0AAV6WAU8"/>